<sequence>MNLVKRRVTGRIVLLILLWGVSCRGTASSENINEGIAPGNTAVTFRLHQAEFDGELSAVAGKKAPLPITSRTVKKEILMDPSTITTVEMTLTSTSTPVTFTDQKTAGLNPQAVIPGDNLQNGKKYRIIAYRKNNGSYHKHEDYRVGDPNPPEMLLSHGTEYEIVVYSFDSNALPTISTSEKTTINSANIAYSAGDINNGFLYQKIESFTPVYGGNSNTLDIVLRHKIAQITTKVNSAALANTTGVSNAIIGSHFTSGTIKLSDANIARSNQSTQSLSFVNPSVPSSEWTAAPAFVNSTGQISFSAQVTIGNVNKPINILTTDPQFAVKPGYKQTLTIKFGKQEKCGAYLGPNRTNWRDFMCYNLGVENVNASLVDPIDKTSHGAKYRYGAKTGEEGHYISQQDDQNSSYNVTFSGLFGSSKPNGAWKDTEKTENDPCPVGYRIPTGVEWQDVISYNSPITWGTWAGNSNTSNYYNAYLRVFYDNGARKLMLPIAGYRMRPLQSAGSGGLQARAFMGSYWSSSLVNGYPTVISLSLVNTSANNPGWVMMALSQQGFQGTAHAIRCISEK</sequence>
<reference evidence="1 2" key="1">
    <citation type="submission" date="2023-06" db="EMBL/GenBank/DDBJ databases">
        <title>Nosocomial Elizabethkingia miricola genome.</title>
        <authorList>
            <person name="Morgado S."/>
            <person name="Fonseca E."/>
            <person name="Freitas F."/>
            <person name="Vicente A.C."/>
        </authorList>
    </citation>
    <scope>NUCLEOTIDE SEQUENCE [LARGE SCALE GENOMIC DNA]</scope>
    <source>
        <strain evidence="1 2">EM15</strain>
    </source>
</reference>
<comment type="caution">
    <text evidence="1">The sequence shown here is derived from an EMBL/GenBank/DDBJ whole genome shotgun (WGS) entry which is preliminary data.</text>
</comment>
<dbReference type="PROSITE" id="PS51257">
    <property type="entry name" value="PROKAR_LIPOPROTEIN"/>
    <property type="match status" value="1"/>
</dbReference>
<accession>A0ABD5BA33</accession>
<dbReference type="Proteomes" id="UP001239265">
    <property type="component" value="Unassembled WGS sequence"/>
</dbReference>
<dbReference type="AlphaFoldDB" id="A0ABD5BA33"/>
<protein>
    <recommendedName>
        <fullName evidence="3">Fibrobacter succinogenes major paralogous domain-containing protein</fullName>
    </recommendedName>
</protein>
<name>A0ABD5BA33_ELIMR</name>
<proteinExistence type="predicted"/>
<dbReference type="RefSeq" id="WP_309047452.1">
    <property type="nucleotide sequence ID" value="NZ_JAUCQJ010000006.1"/>
</dbReference>
<evidence type="ECO:0000313" key="1">
    <source>
        <dbReference type="EMBL" id="MDQ8750785.1"/>
    </source>
</evidence>
<gene>
    <name evidence="1" type="ORF">QT385_19155</name>
</gene>
<dbReference type="EMBL" id="JAUCQJ010000006">
    <property type="protein sequence ID" value="MDQ8750785.1"/>
    <property type="molecule type" value="Genomic_DNA"/>
</dbReference>
<evidence type="ECO:0000313" key="2">
    <source>
        <dbReference type="Proteomes" id="UP001239265"/>
    </source>
</evidence>
<organism evidence="1 2">
    <name type="scientific">Elizabethkingia miricola</name>
    <name type="common">Chryseobacterium miricola</name>
    <dbReference type="NCBI Taxonomy" id="172045"/>
    <lineage>
        <taxon>Bacteria</taxon>
        <taxon>Pseudomonadati</taxon>
        <taxon>Bacteroidota</taxon>
        <taxon>Flavobacteriia</taxon>
        <taxon>Flavobacteriales</taxon>
        <taxon>Weeksellaceae</taxon>
        <taxon>Elizabethkingia</taxon>
    </lineage>
</organism>
<evidence type="ECO:0008006" key="3">
    <source>
        <dbReference type="Google" id="ProtNLM"/>
    </source>
</evidence>